<evidence type="ECO:0000256" key="2">
    <source>
        <dbReference type="ARBA" id="ARBA00022771"/>
    </source>
</evidence>
<dbReference type="InterPro" id="IPR036443">
    <property type="entry name" value="Znf_RanBP2_sf"/>
</dbReference>
<dbReference type="PROSITE" id="PS50199">
    <property type="entry name" value="ZF_RANBP2_2"/>
    <property type="match status" value="3"/>
</dbReference>
<keyword evidence="7" id="KW-1185">Reference proteome</keyword>
<dbReference type="Gene3D" id="4.10.1060.10">
    <property type="entry name" value="Zinc finger, RanBP2-type"/>
    <property type="match status" value="2"/>
</dbReference>
<keyword evidence="3" id="KW-0862">Zinc</keyword>
<dbReference type="Pfam" id="PF00641">
    <property type="entry name" value="Zn_ribbon_RanBP"/>
    <property type="match status" value="2"/>
</dbReference>
<name>A0A7G2CNF0_9TRYP</name>
<evidence type="ECO:0000256" key="3">
    <source>
        <dbReference type="ARBA" id="ARBA00022833"/>
    </source>
</evidence>
<dbReference type="InterPro" id="IPR001876">
    <property type="entry name" value="Znf_RanBP2"/>
</dbReference>
<feature type="domain" description="RanBP2-type" evidence="5">
    <location>
        <begin position="63"/>
        <end position="91"/>
    </location>
</feature>
<dbReference type="SUPFAM" id="SSF90209">
    <property type="entry name" value="Ran binding protein zinc finger-like"/>
    <property type="match status" value="2"/>
</dbReference>
<dbReference type="GO" id="GO:0003729">
    <property type="term" value="F:mRNA binding"/>
    <property type="evidence" value="ECO:0007669"/>
    <property type="project" value="TreeGrafter"/>
</dbReference>
<dbReference type="GO" id="GO:0008270">
    <property type="term" value="F:zinc ion binding"/>
    <property type="evidence" value="ECO:0007669"/>
    <property type="project" value="UniProtKB-KW"/>
</dbReference>
<evidence type="ECO:0000313" key="7">
    <source>
        <dbReference type="Proteomes" id="UP000515908"/>
    </source>
</evidence>
<dbReference type="OrthoDB" id="448399at2759"/>
<feature type="domain" description="RanBP2-type" evidence="5">
    <location>
        <begin position="102"/>
        <end position="131"/>
    </location>
</feature>
<dbReference type="PANTHER" id="PTHR23111">
    <property type="entry name" value="ZINC FINGER PROTEIN"/>
    <property type="match status" value="1"/>
</dbReference>
<dbReference type="AlphaFoldDB" id="A0A7G2CNF0"/>
<sequence>MRSVARGRWTSAWLTGVRYLTRWACPCGFRNFDFREDCFRCFHRPDGQRVGSEEPVQVADSFREGDWMCACGAHNFSRRSECIACSQRRPGGVERAAPNLFRPGDWECSSCRYHNFSSRETCKKCGGAKSLRRDSSPVSGSPSGLWTCSQCHTLCRSDEQVCFLCGSKR</sequence>
<gene>
    <name evidence="6" type="ORF">ADEAN_000890800</name>
</gene>
<dbReference type="SMART" id="SM00547">
    <property type="entry name" value="ZnF_RBZ"/>
    <property type="match status" value="4"/>
</dbReference>
<evidence type="ECO:0000256" key="1">
    <source>
        <dbReference type="ARBA" id="ARBA00022723"/>
    </source>
</evidence>
<organism evidence="6 7">
    <name type="scientific">Angomonas deanei</name>
    <dbReference type="NCBI Taxonomy" id="59799"/>
    <lineage>
        <taxon>Eukaryota</taxon>
        <taxon>Discoba</taxon>
        <taxon>Euglenozoa</taxon>
        <taxon>Kinetoplastea</taxon>
        <taxon>Metakinetoplastina</taxon>
        <taxon>Trypanosomatida</taxon>
        <taxon>Trypanosomatidae</taxon>
        <taxon>Strigomonadinae</taxon>
        <taxon>Angomonas</taxon>
    </lineage>
</organism>
<dbReference type="Proteomes" id="UP000515908">
    <property type="component" value="Chromosome 21"/>
</dbReference>
<dbReference type="VEuPathDB" id="TriTrypDB:ADEAN_000890800"/>
<dbReference type="EMBL" id="LR877165">
    <property type="protein sequence ID" value="CAD2221376.1"/>
    <property type="molecule type" value="Genomic_DNA"/>
</dbReference>
<keyword evidence="2 4" id="KW-0863">Zinc-finger</keyword>
<evidence type="ECO:0000313" key="6">
    <source>
        <dbReference type="EMBL" id="CAD2221376.1"/>
    </source>
</evidence>
<dbReference type="PROSITE" id="PS01358">
    <property type="entry name" value="ZF_RANBP2_1"/>
    <property type="match status" value="1"/>
</dbReference>
<keyword evidence="1" id="KW-0479">Metal-binding</keyword>
<evidence type="ECO:0000259" key="5">
    <source>
        <dbReference type="PROSITE" id="PS50199"/>
    </source>
</evidence>
<reference evidence="6 7" key="1">
    <citation type="submission" date="2020-08" db="EMBL/GenBank/DDBJ databases">
        <authorList>
            <person name="Newling K."/>
            <person name="Davey J."/>
            <person name="Forrester S."/>
        </authorList>
    </citation>
    <scope>NUCLEOTIDE SEQUENCE [LARGE SCALE GENOMIC DNA]</scope>
    <source>
        <strain evidence="7">Crithidia deanei Carvalho (ATCC PRA-265)</strain>
    </source>
</reference>
<protein>
    <submittedName>
        <fullName evidence="6">Zn-finger in Ran binding protein and others, putative</fullName>
    </submittedName>
</protein>
<feature type="domain" description="RanBP2-type" evidence="5">
    <location>
        <begin position="142"/>
        <end position="169"/>
    </location>
</feature>
<dbReference type="PANTHER" id="PTHR23111:SF40">
    <property type="entry name" value="RNA-BINDING PROTEIN INVOLVED IN HETEROCHROMATIN ASSEMBLY-RELATED"/>
    <property type="match status" value="1"/>
</dbReference>
<proteinExistence type="predicted"/>
<evidence type="ECO:0000256" key="4">
    <source>
        <dbReference type="PROSITE-ProRule" id="PRU00322"/>
    </source>
</evidence>
<accession>A0A7G2CNF0</accession>